<dbReference type="OMA" id="VKMRMLN"/>
<evidence type="ECO:0000313" key="4">
    <source>
        <dbReference type="Proteomes" id="UP000504633"/>
    </source>
</evidence>
<evidence type="ECO:0000256" key="3">
    <source>
        <dbReference type="SAM" id="Phobius"/>
    </source>
</evidence>
<name>A0A6J1MCZ2_DROHY</name>
<evidence type="ECO:0000256" key="1">
    <source>
        <dbReference type="ARBA" id="ARBA00007584"/>
    </source>
</evidence>
<keyword evidence="2" id="KW-0175">Coiled coil</keyword>
<keyword evidence="3" id="KW-0812">Transmembrane</keyword>
<dbReference type="Pfam" id="PF07047">
    <property type="entry name" value="OPA3"/>
    <property type="match status" value="1"/>
</dbReference>
<reference evidence="5" key="1">
    <citation type="submission" date="2025-08" db="UniProtKB">
        <authorList>
            <consortium name="RefSeq"/>
        </authorList>
    </citation>
    <scope>IDENTIFICATION</scope>
    <source>
        <strain evidence="5">15085-1641.00</strain>
        <tissue evidence="5">Whole body</tissue>
    </source>
</reference>
<dbReference type="GeneID" id="111603661"/>
<feature type="transmembrane region" description="Helical" evidence="3">
    <location>
        <begin position="74"/>
        <end position="98"/>
    </location>
</feature>
<comment type="similarity">
    <text evidence="1">Belongs to the OPA3 family.</text>
</comment>
<organism evidence="4 5">
    <name type="scientific">Drosophila hydei</name>
    <name type="common">Fruit fly</name>
    <dbReference type="NCBI Taxonomy" id="7224"/>
    <lineage>
        <taxon>Eukaryota</taxon>
        <taxon>Metazoa</taxon>
        <taxon>Ecdysozoa</taxon>
        <taxon>Arthropoda</taxon>
        <taxon>Hexapoda</taxon>
        <taxon>Insecta</taxon>
        <taxon>Pterygota</taxon>
        <taxon>Neoptera</taxon>
        <taxon>Endopterygota</taxon>
        <taxon>Diptera</taxon>
        <taxon>Brachycera</taxon>
        <taxon>Muscomorpha</taxon>
        <taxon>Ephydroidea</taxon>
        <taxon>Drosophilidae</taxon>
        <taxon>Drosophila</taxon>
    </lineage>
</organism>
<gene>
    <name evidence="5" type="primary">LOC111603661</name>
</gene>
<keyword evidence="3" id="KW-1133">Transmembrane helix</keyword>
<dbReference type="OrthoDB" id="2129069at2759"/>
<dbReference type="RefSeq" id="XP_023177112.1">
    <property type="nucleotide sequence ID" value="XM_023321344.2"/>
</dbReference>
<dbReference type="GO" id="GO:0019216">
    <property type="term" value="P:regulation of lipid metabolic process"/>
    <property type="evidence" value="ECO:0007669"/>
    <property type="project" value="TreeGrafter"/>
</dbReference>
<evidence type="ECO:0000256" key="2">
    <source>
        <dbReference type="ARBA" id="ARBA00023054"/>
    </source>
</evidence>
<keyword evidence="3" id="KW-0472">Membrane</keyword>
<dbReference type="PANTHER" id="PTHR12499:SF0">
    <property type="entry name" value="OPTIC ATROPHY 3 PROTEIN"/>
    <property type="match status" value="1"/>
</dbReference>
<dbReference type="KEGG" id="dhe:111603661"/>
<evidence type="ECO:0000313" key="5">
    <source>
        <dbReference type="RefSeq" id="XP_023177112.1"/>
    </source>
</evidence>
<protein>
    <submittedName>
        <fullName evidence="5">OPA3-like protein CG13603</fullName>
    </submittedName>
</protein>
<keyword evidence="4" id="KW-1185">Reference proteome</keyword>
<dbReference type="AlphaFoldDB" id="A0A6J1MCZ2"/>
<dbReference type="InterPro" id="IPR010754">
    <property type="entry name" value="OPA3-like"/>
</dbReference>
<dbReference type="Proteomes" id="UP000504633">
    <property type="component" value="Unplaced"/>
</dbReference>
<dbReference type="PANTHER" id="PTHR12499">
    <property type="entry name" value="OPTIC ATROPHY 3 PROTEIN OPA3"/>
    <property type="match status" value="1"/>
</dbReference>
<sequence length="155" mass="17861">MVSFPLLKLSLLALKHISKPVVKGIKDTAKFNEPLRKYLVAPTAQTYHWIGVRTKMRILGMNQPKFVPPLNNTLAIQIGSELLGELIIFIIAVSFLILEFSRQKHKDALKHQQHREEKIKLKKELEILNDRVLCQTHEIIRLKARVVDLTSSHEN</sequence>
<accession>A0A6J1MCZ2</accession>
<dbReference type="GO" id="GO:0005739">
    <property type="term" value="C:mitochondrion"/>
    <property type="evidence" value="ECO:0007669"/>
    <property type="project" value="TreeGrafter"/>
</dbReference>
<proteinExistence type="inferred from homology"/>